<dbReference type="SUPFAM" id="SSF51905">
    <property type="entry name" value="FAD/NAD(P)-binding domain"/>
    <property type="match status" value="1"/>
</dbReference>
<dbReference type="PANTHER" id="PTHR23023">
    <property type="entry name" value="DIMETHYLANILINE MONOOXYGENASE"/>
    <property type="match status" value="1"/>
</dbReference>
<evidence type="ECO:0000259" key="6">
    <source>
        <dbReference type="Pfam" id="PF07992"/>
    </source>
</evidence>
<dbReference type="Pfam" id="PF07992">
    <property type="entry name" value="Pyr_redox_2"/>
    <property type="match status" value="1"/>
</dbReference>
<evidence type="ECO:0000313" key="7">
    <source>
        <dbReference type="EMBL" id="PIL34408.1"/>
    </source>
</evidence>
<proteinExistence type="predicted"/>
<feature type="domain" description="FAD/NAD(P)-binding" evidence="6">
    <location>
        <begin position="52"/>
        <end position="280"/>
    </location>
</feature>
<dbReference type="Proteomes" id="UP000230002">
    <property type="component" value="Unassembled WGS sequence"/>
</dbReference>
<evidence type="ECO:0000256" key="3">
    <source>
        <dbReference type="ARBA" id="ARBA00023002"/>
    </source>
</evidence>
<comment type="caution">
    <text evidence="7">The sequence shown here is derived from an EMBL/GenBank/DDBJ whole genome shotgun (WGS) entry which is preliminary data.</text>
</comment>
<protein>
    <recommendedName>
        <fullName evidence="6">FAD/NAD(P)-binding domain-containing protein</fullName>
    </recommendedName>
</protein>
<keyword evidence="5" id="KW-1133">Transmembrane helix</keyword>
<dbReference type="AlphaFoldDB" id="A0A2G8SLF5"/>
<evidence type="ECO:0000256" key="5">
    <source>
        <dbReference type="SAM" id="Phobius"/>
    </source>
</evidence>
<keyword evidence="8" id="KW-1185">Reference proteome</keyword>
<dbReference type="InterPro" id="IPR036188">
    <property type="entry name" value="FAD/NAD-bd_sf"/>
</dbReference>
<dbReference type="InterPro" id="IPR023753">
    <property type="entry name" value="FAD/NAD-binding_dom"/>
</dbReference>
<keyword evidence="1" id="KW-0285">Flavoprotein</keyword>
<reference evidence="7 8" key="1">
    <citation type="journal article" date="2015" name="Sci. Rep.">
        <title>Chromosome-level genome map provides insights into diverse defense mechanisms in the medicinal fungus Ganoderma sinense.</title>
        <authorList>
            <person name="Zhu Y."/>
            <person name="Xu J."/>
            <person name="Sun C."/>
            <person name="Zhou S."/>
            <person name="Xu H."/>
            <person name="Nelson D.R."/>
            <person name="Qian J."/>
            <person name="Song J."/>
            <person name="Luo H."/>
            <person name="Xiang L."/>
            <person name="Li Y."/>
            <person name="Xu Z."/>
            <person name="Ji A."/>
            <person name="Wang L."/>
            <person name="Lu S."/>
            <person name="Hayward A."/>
            <person name="Sun W."/>
            <person name="Li X."/>
            <person name="Schwartz D.C."/>
            <person name="Wang Y."/>
            <person name="Chen S."/>
        </authorList>
    </citation>
    <scope>NUCLEOTIDE SEQUENCE [LARGE SCALE GENOMIC DNA]</scope>
    <source>
        <strain evidence="7 8">ZZ0214-1</strain>
    </source>
</reference>
<dbReference type="EMBL" id="AYKW01000005">
    <property type="protein sequence ID" value="PIL34408.1"/>
    <property type="molecule type" value="Genomic_DNA"/>
</dbReference>
<dbReference type="GO" id="GO:0016491">
    <property type="term" value="F:oxidoreductase activity"/>
    <property type="evidence" value="ECO:0007669"/>
    <property type="project" value="UniProtKB-KW"/>
</dbReference>
<evidence type="ECO:0000256" key="1">
    <source>
        <dbReference type="ARBA" id="ARBA00022630"/>
    </source>
</evidence>
<dbReference type="STRING" id="1077348.A0A2G8SLF5"/>
<keyword evidence="5" id="KW-0812">Transmembrane</keyword>
<dbReference type="PRINTS" id="PR00419">
    <property type="entry name" value="ADXRDTASE"/>
</dbReference>
<evidence type="ECO:0000256" key="4">
    <source>
        <dbReference type="SAM" id="MobiDB-lite"/>
    </source>
</evidence>
<dbReference type="Gene3D" id="3.50.50.60">
    <property type="entry name" value="FAD/NAD(P)-binding domain"/>
    <property type="match status" value="1"/>
</dbReference>
<keyword evidence="2" id="KW-0274">FAD</keyword>
<name>A0A2G8SLF5_9APHY</name>
<dbReference type="OrthoDB" id="66881at2759"/>
<keyword evidence="5" id="KW-0472">Membrane</keyword>
<evidence type="ECO:0000256" key="2">
    <source>
        <dbReference type="ARBA" id="ARBA00022827"/>
    </source>
</evidence>
<feature type="region of interest" description="Disordered" evidence="4">
    <location>
        <begin position="589"/>
        <end position="608"/>
    </location>
</feature>
<feature type="transmembrane region" description="Helical" evidence="5">
    <location>
        <begin position="12"/>
        <end position="35"/>
    </location>
</feature>
<evidence type="ECO:0000313" key="8">
    <source>
        <dbReference type="Proteomes" id="UP000230002"/>
    </source>
</evidence>
<feature type="region of interest" description="Disordered" evidence="4">
    <location>
        <begin position="200"/>
        <end position="222"/>
    </location>
</feature>
<dbReference type="InterPro" id="IPR050346">
    <property type="entry name" value="FMO-like"/>
</dbReference>
<gene>
    <name evidence="7" type="ORF">GSI_03183</name>
</gene>
<organism evidence="7 8">
    <name type="scientific">Ganoderma sinense ZZ0214-1</name>
    <dbReference type="NCBI Taxonomy" id="1077348"/>
    <lineage>
        <taxon>Eukaryota</taxon>
        <taxon>Fungi</taxon>
        <taxon>Dikarya</taxon>
        <taxon>Basidiomycota</taxon>
        <taxon>Agaricomycotina</taxon>
        <taxon>Agaricomycetes</taxon>
        <taxon>Polyporales</taxon>
        <taxon>Polyporaceae</taxon>
        <taxon>Ganoderma</taxon>
    </lineage>
</organism>
<keyword evidence="3" id="KW-0560">Oxidoreductase</keyword>
<feature type="compositionally biased region" description="Polar residues" evidence="4">
    <location>
        <begin position="599"/>
        <end position="608"/>
    </location>
</feature>
<accession>A0A2G8SLF5</accession>
<feature type="transmembrane region" description="Helical" evidence="5">
    <location>
        <begin position="492"/>
        <end position="511"/>
    </location>
</feature>
<sequence>MDVKPLAQNLSPIQWVVSTFNFFYVLVQHLIIWLFKPHPPPSPELPQQVNGRIAIIGAGLTGVSSAAHAIAHGFDVVIYEQTDQVGGIWAHVNKTSGLQLNSLLYRFHPGVLWSCTFPKRDEILHETRRIWEEYQLAPRTRLNTRVTSVKRVEGTGKRLSDPSADEGARSRWLINDGADGAFDAVVVTVGTCGAPKRIDIPGLPRAEEDTSEEGGWREAKHRGGRAGEVFEGEVLHSSELDRADLEGRTVIVVGSGASGVEAVETALSKGAEHCVMLARDDKWIIPRNILMDTLIAAQPFGRQTPFSFLWEKLIVLLNYRDAPELVPARVGIFEGTPVVNDEFVDWVRQGKCEYVRCDIERLTRHGIRVSARSRDEKPGEGTETREYEGDVLVFATGFHKPEISFFEEDLFPDSYDRPNLYLQNFCTEDWSVLMTNSAYVNAIGTVGHFHIGIYMRILLTFLLDPDVRPTPKDMKLWVDVIRFLKRGARGGALSFFTYMELTIWLLLFHVVRIDRLKWVFFIMQGWGVYPEEFRRERIAQARMKASEVLEQAGRRFEQAQEWGAQAQRKAAEKVPLAREKVGYEVREKAGQAHQKASHAHQNIAQETK</sequence>